<evidence type="ECO:0008006" key="8">
    <source>
        <dbReference type="Google" id="ProtNLM"/>
    </source>
</evidence>
<evidence type="ECO:0000259" key="4">
    <source>
        <dbReference type="PROSITE" id="PS50109"/>
    </source>
</evidence>
<dbReference type="InterPro" id="IPR004358">
    <property type="entry name" value="Sig_transdc_His_kin-like_C"/>
</dbReference>
<dbReference type="InterPro" id="IPR035965">
    <property type="entry name" value="PAS-like_dom_sf"/>
</dbReference>
<dbReference type="InterPro" id="IPR011006">
    <property type="entry name" value="CheY-like_superfamily"/>
</dbReference>
<dbReference type="InterPro" id="IPR036890">
    <property type="entry name" value="HATPase_C_sf"/>
</dbReference>
<feature type="modified residue" description="4-aspartylphosphate" evidence="2">
    <location>
        <position position="1354"/>
    </location>
</feature>
<dbReference type="SMART" id="SM00388">
    <property type="entry name" value="HisKA"/>
    <property type="match status" value="1"/>
</dbReference>
<dbReference type="Pfam" id="PF00072">
    <property type="entry name" value="Response_reg"/>
    <property type="match status" value="1"/>
</dbReference>
<dbReference type="Pfam" id="PF13188">
    <property type="entry name" value="PAS_8"/>
    <property type="match status" value="2"/>
</dbReference>
<accession>A0AAE0N010</accession>
<dbReference type="InterPro" id="IPR036097">
    <property type="entry name" value="HisK_dim/P_sf"/>
</dbReference>
<dbReference type="PROSITE" id="PS50109">
    <property type="entry name" value="HIS_KIN"/>
    <property type="match status" value="1"/>
</dbReference>
<dbReference type="PANTHER" id="PTHR43719:SF30">
    <property type="entry name" value="TWO-COMPONENT SYSTEM RESPONSE REGULATOR"/>
    <property type="match status" value="1"/>
</dbReference>
<dbReference type="PROSITE" id="PS50110">
    <property type="entry name" value="RESPONSE_REGULATORY"/>
    <property type="match status" value="1"/>
</dbReference>
<feature type="region of interest" description="Disordered" evidence="3">
    <location>
        <begin position="946"/>
        <end position="973"/>
    </location>
</feature>
<keyword evidence="7" id="KW-1185">Reference proteome</keyword>
<dbReference type="Gene3D" id="3.40.50.2300">
    <property type="match status" value="1"/>
</dbReference>
<dbReference type="InterPro" id="IPR000014">
    <property type="entry name" value="PAS"/>
</dbReference>
<dbReference type="Gene3D" id="1.10.287.130">
    <property type="match status" value="1"/>
</dbReference>
<keyword evidence="1 2" id="KW-0597">Phosphoprotein</keyword>
<dbReference type="SMART" id="SM00091">
    <property type="entry name" value="PAS"/>
    <property type="match status" value="2"/>
</dbReference>
<dbReference type="EMBL" id="JAULSN010000009">
    <property type="protein sequence ID" value="KAK3365143.1"/>
    <property type="molecule type" value="Genomic_DNA"/>
</dbReference>
<dbReference type="Proteomes" id="UP001287356">
    <property type="component" value="Unassembled WGS sequence"/>
</dbReference>
<dbReference type="GO" id="GO:0000155">
    <property type="term" value="F:phosphorelay sensor kinase activity"/>
    <property type="evidence" value="ECO:0007669"/>
    <property type="project" value="InterPro"/>
</dbReference>
<dbReference type="InterPro" id="IPR058846">
    <property type="entry name" value="PAS-like"/>
</dbReference>
<feature type="compositionally biased region" description="Low complexity" evidence="3">
    <location>
        <begin position="1247"/>
        <end position="1257"/>
    </location>
</feature>
<sequence length="1444" mass="157718">MHTSFLHTPVIHLLKADPRPSFVVALAPHPAAVVFTNPALDADAAISDLVNARNEDLWDLIAGRTPASPSFFVCCGISWTRFVVEEQWAVVSANGTPPGKLLSEPPPHTTRIRAIDPTGSPLPPGRDVPTVEPVGLGSAAPVSSAQSVSRPDYEALSRKIKSTPGVLPQSLKEKLLTVPEAAVSSLSRSNSAPGWILPNESPEQPPFLEVINDVDWAATPLGEMKCWPPRLEQTFKQILVDSRPIAIYWGPSFTTIYNEAFSKLCGSKHPAMLGMPVEDAWQAEGQRLRDTMQGISGTTQMTALEDEWRVFVERESAVPGQPHWLEETYLNGSIIPILENSECLGFLHPVAETTSIRLWERRMEMLISLGESLVTARDVKSYWEKTLQQFDAVEPRCDIPLAILYSVGEDPDTIGATPPRPPYPSTKVCRLEGALGVPEHHPIVPNTLNLQTGSETLSSLFREAIEARHPLLLQTADGTLPQALLEGLQWRGYEADPCRAAVICPIRPTREENVMGLLLLGLNPRRRYDNDYRQYISLLSQKLTTSLASIVSLEEEARRGRNAAEQAAHDRATLKEKLAVQTREATESVRMFEAVAEFIPVGMTFGDEHGKITFANDAWYKITGIHGPVGEQDFLACVTEDDRPAVAAAYERLKTTHNVEFEFRVKSPNGSGVDASPSRNSPTFDKAGPDVGSVDDVKGRHVLAIAKAERASDGGILRVLTCLTDVTAHNQATAEAVRRAQQAENLKRMTEFATVGMCDMDLDGRLLEANDVFFEMCGLEKVDPTKAVIKPWETCVLEDDYSLLTDKIGKMVLEDKVQMVEFRFKTTWRTEDVAGNKVAVPRSVQATLMPVRSTEGIIQGFAGCLSDVSLQKLQLDREKERKEEAIESKRQQESFIDMTSHEIRNPLSAIIHCADAITATLALARELVCGEACKAVVAANAAKAASETSASRDGNAEAAGPPDGDAKVAGSRKDEDHSEICNLVETSIDSAETIVECALHQKRIVDDILTMSKLDSNLLAITPTTANPVQVVQEALKMFGAEARRVEINLSMFVHQSYRDLSVTYLDFDPSRMKQVLINLLANALKFTKSGPTRDVLVTVRGSLTRPTEATSSVQFIPRSEETDQDCSQPALQGRGDPIFLIFEVKDTGHGLNEEEKKSLFQRFVQASTRTHVIYGGSGLGLFISRRLIELQNGSIGVTSEPGVGSTFAFYIEAYVPTAGAISDAEASMSPSNAAKSALKGTPNANGLGKRSSLSSGSGSGAPVETLVMRPTNELAMSSPPIRGILAVEDNIINQQIVRRRLSALGFTTDVANHGAECLDKLRLSDRYIETEDKGTGAGGTTQGKFPLSVILMDIEMPVQDGLTCTRHIRELERKGNITDGRIAIIAVSANARDEQIAEAKEAGCDEVLVKPYRMRELTDTMRTIMERIAAERIAVEDKTAEAE</sequence>
<dbReference type="SUPFAM" id="SSF52172">
    <property type="entry name" value="CheY-like"/>
    <property type="match status" value="1"/>
</dbReference>
<dbReference type="PRINTS" id="PR00344">
    <property type="entry name" value="BCTRLSENSOR"/>
</dbReference>
<evidence type="ECO:0000256" key="2">
    <source>
        <dbReference type="PROSITE-ProRule" id="PRU00169"/>
    </source>
</evidence>
<dbReference type="InterPro" id="IPR001789">
    <property type="entry name" value="Sig_transdc_resp-reg_receiver"/>
</dbReference>
<dbReference type="CDD" id="cd00082">
    <property type="entry name" value="HisKA"/>
    <property type="match status" value="1"/>
</dbReference>
<reference evidence="6" key="2">
    <citation type="submission" date="2023-06" db="EMBL/GenBank/DDBJ databases">
        <authorList>
            <consortium name="Lawrence Berkeley National Laboratory"/>
            <person name="Haridas S."/>
            <person name="Hensen N."/>
            <person name="Bonometti L."/>
            <person name="Westerberg I."/>
            <person name="Brannstrom I.O."/>
            <person name="Guillou S."/>
            <person name="Cros-Aarteil S."/>
            <person name="Calhoun S."/>
            <person name="Kuo A."/>
            <person name="Mondo S."/>
            <person name="Pangilinan J."/>
            <person name="Riley R."/>
            <person name="Labutti K."/>
            <person name="Andreopoulos B."/>
            <person name="Lipzen A."/>
            <person name="Chen C."/>
            <person name="Yanf M."/>
            <person name="Daum C."/>
            <person name="Ng V."/>
            <person name="Clum A."/>
            <person name="Steindorff A."/>
            <person name="Ohm R."/>
            <person name="Martin F."/>
            <person name="Silar P."/>
            <person name="Natvig D."/>
            <person name="Lalanne C."/>
            <person name="Gautier V."/>
            <person name="Ament-Velasquez S.L."/>
            <person name="Kruys A."/>
            <person name="Hutchinson M.I."/>
            <person name="Powell A.J."/>
            <person name="Barry K."/>
            <person name="Miller A.N."/>
            <person name="Grigoriev I.V."/>
            <person name="Debuchy R."/>
            <person name="Gladieux P."/>
            <person name="Thoren M.H."/>
            <person name="Johannesson H."/>
        </authorList>
    </citation>
    <scope>NUCLEOTIDE SEQUENCE</scope>
    <source>
        <strain evidence="6">CBS 958.72</strain>
    </source>
</reference>
<proteinExistence type="predicted"/>
<dbReference type="CDD" id="cd16922">
    <property type="entry name" value="HATPase_EvgS-ArcB-TorS-like"/>
    <property type="match status" value="1"/>
</dbReference>
<dbReference type="SMART" id="SM00448">
    <property type="entry name" value="REC"/>
    <property type="match status" value="1"/>
</dbReference>
<dbReference type="InterPro" id="IPR003661">
    <property type="entry name" value="HisK_dim/P_dom"/>
</dbReference>
<dbReference type="Pfam" id="PF02518">
    <property type="entry name" value="HATPase_c"/>
    <property type="match status" value="1"/>
</dbReference>
<organism evidence="6 7">
    <name type="scientific">Lasiosphaeria ovina</name>
    <dbReference type="NCBI Taxonomy" id="92902"/>
    <lineage>
        <taxon>Eukaryota</taxon>
        <taxon>Fungi</taxon>
        <taxon>Dikarya</taxon>
        <taxon>Ascomycota</taxon>
        <taxon>Pezizomycotina</taxon>
        <taxon>Sordariomycetes</taxon>
        <taxon>Sordariomycetidae</taxon>
        <taxon>Sordariales</taxon>
        <taxon>Lasiosphaeriaceae</taxon>
        <taxon>Lasiosphaeria</taxon>
    </lineage>
</organism>
<dbReference type="CDD" id="cd17546">
    <property type="entry name" value="REC_hyHK_CKI1_RcsC-like"/>
    <property type="match status" value="1"/>
</dbReference>
<reference evidence="6" key="1">
    <citation type="journal article" date="2023" name="Mol. Phylogenet. Evol.">
        <title>Genome-scale phylogeny and comparative genomics of the fungal order Sordariales.</title>
        <authorList>
            <person name="Hensen N."/>
            <person name="Bonometti L."/>
            <person name="Westerberg I."/>
            <person name="Brannstrom I.O."/>
            <person name="Guillou S."/>
            <person name="Cros-Aarteil S."/>
            <person name="Calhoun S."/>
            <person name="Haridas S."/>
            <person name="Kuo A."/>
            <person name="Mondo S."/>
            <person name="Pangilinan J."/>
            <person name="Riley R."/>
            <person name="LaButti K."/>
            <person name="Andreopoulos B."/>
            <person name="Lipzen A."/>
            <person name="Chen C."/>
            <person name="Yan M."/>
            <person name="Daum C."/>
            <person name="Ng V."/>
            <person name="Clum A."/>
            <person name="Steindorff A."/>
            <person name="Ohm R.A."/>
            <person name="Martin F."/>
            <person name="Silar P."/>
            <person name="Natvig D.O."/>
            <person name="Lalanne C."/>
            <person name="Gautier V."/>
            <person name="Ament-Velasquez S.L."/>
            <person name="Kruys A."/>
            <person name="Hutchinson M.I."/>
            <person name="Powell A.J."/>
            <person name="Barry K."/>
            <person name="Miller A.N."/>
            <person name="Grigoriev I.V."/>
            <person name="Debuchy R."/>
            <person name="Gladieux P."/>
            <person name="Hiltunen Thoren M."/>
            <person name="Johannesson H."/>
        </authorList>
    </citation>
    <scope>NUCLEOTIDE SEQUENCE</scope>
    <source>
        <strain evidence="6">CBS 958.72</strain>
    </source>
</reference>
<dbReference type="SMART" id="SM00387">
    <property type="entry name" value="HATPase_c"/>
    <property type="match status" value="1"/>
</dbReference>
<dbReference type="Gene3D" id="3.30.565.10">
    <property type="entry name" value="Histidine kinase-like ATPase, C-terminal domain"/>
    <property type="match status" value="1"/>
</dbReference>
<dbReference type="SUPFAM" id="SSF47384">
    <property type="entry name" value="Homodimeric domain of signal transducing histidine kinase"/>
    <property type="match status" value="1"/>
</dbReference>
<evidence type="ECO:0000256" key="3">
    <source>
        <dbReference type="SAM" id="MobiDB-lite"/>
    </source>
</evidence>
<evidence type="ECO:0000313" key="7">
    <source>
        <dbReference type="Proteomes" id="UP001287356"/>
    </source>
</evidence>
<feature type="domain" description="Response regulatory" evidence="5">
    <location>
        <begin position="1284"/>
        <end position="1426"/>
    </location>
</feature>
<protein>
    <recommendedName>
        <fullName evidence="8">Hybrid signal transduction histidine kinase K</fullName>
    </recommendedName>
</protein>
<dbReference type="PANTHER" id="PTHR43719">
    <property type="entry name" value="TWO-COMPONENT HISTIDINE KINASE"/>
    <property type="match status" value="1"/>
</dbReference>
<dbReference type="SUPFAM" id="SSF55874">
    <property type="entry name" value="ATPase domain of HSP90 chaperone/DNA topoisomerase II/histidine kinase"/>
    <property type="match status" value="1"/>
</dbReference>
<evidence type="ECO:0000259" key="5">
    <source>
        <dbReference type="PROSITE" id="PS50110"/>
    </source>
</evidence>
<comment type="caution">
    <text evidence="6">The sequence shown here is derived from an EMBL/GenBank/DDBJ whole genome shotgun (WGS) entry which is preliminary data.</text>
</comment>
<gene>
    <name evidence="6" type="ORF">B0T24DRAFT_424710</name>
</gene>
<dbReference type="CDD" id="cd00130">
    <property type="entry name" value="PAS"/>
    <property type="match status" value="1"/>
</dbReference>
<dbReference type="Gene3D" id="3.30.450.20">
    <property type="entry name" value="PAS domain"/>
    <property type="match status" value="3"/>
</dbReference>
<dbReference type="InterPro" id="IPR050956">
    <property type="entry name" value="2C_system_His_kinase"/>
</dbReference>
<name>A0AAE0N010_9PEZI</name>
<evidence type="ECO:0000313" key="6">
    <source>
        <dbReference type="EMBL" id="KAK3365143.1"/>
    </source>
</evidence>
<feature type="region of interest" description="Disordered" evidence="3">
    <location>
        <begin position="1234"/>
        <end position="1263"/>
    </location>
</feature>
<dbReference type="Pfam" id="PF26131">
    <property type="entry name" value="PAS-like"/>
    <property type="match status" value="1"/>
</dbReference>
<dbReference type="NCBIfam" id="TIGR00229">
    <property type="entry name" value="sensory_box"/>
    <property type="match status" value="1"/>
</dbReference>
<feature type="domain" description="Histidine kinase" evidence="4">
    <location>
        <begin position="898"/>
        <end position="1216"/>
    </location>
</feature>
<dbReference type="InterPro" id="IPR005467">
    <property type="entry name" value="His_kinase_dom"/>
</dbReference>
<dbReference type="SUPFAM" id="SSF55785">
    <property type="entry name" value="PYP-like sensor domain (PAS domain)"/>
    <property type="match status" value="2"/>
</dbReference>
<dbReference type="InterPro" id="IPR003594">
    <property type="entry name" value="HATPase_dom"/>
</dbReference>
<evidence type="ECO:0000256" key="1">
    <source>
        <dbReference type="ARBA" id="ARBA00022553"/>
    </source>
</evidence>
<feature type="region of interest" description="Disordered" evidence="3">
    <location>
        <begin position="667"/>
        <end position="691"/>
    </location>
</feature>